<gene>
    <name evidence="2" type="ORF">PZA18_17865</name>
</gene>
<dbReference type="EMBL" id="JARRAF010000027">
    <property type="protein sequence ID" value="MDK2125916.1"/>
    <property type="molecule type" value="Genomic_DNA"/>
</dbReference>
<dbReference type="Pfam" id="PF13443">
    <property type="entry name" value="HTH_26"/>
    <property type="match status" value="1"/>
</dbReference>
<organism evidence="2 3">
    <name type="scientific">Parachitinimonas caeni</name>
    <dbReference type="NCBI Taxonomy" id="3031301"/>
    <lineage>
        <taxon>Bacteria</taxon>
        <taxon>Pseudomonadati</taxon>
        <taxon>Pseudomonadota</taxon>
        <taxon>Betaproteobacteria</taxon>
        <taxon>Neisseriales</taxon>
        <taxon>Chitinibacteraceae</taxon>
        <taxon>Parachitinimonas</taxon>
    </lineage>
</organism>
<comment type="caution">
    <text evidence="2">The sequence shown here is derived from an EMBL/GenBank/DDBJ whole genome shotgun (WGS) entry which is preliminary data.</text>
</comment>
<dbReference type="Proteomes" id="UP001172778">
    <property type="component" value="Unassembled WGS sequence"/>
</dbReference>
<reference evidence="2" key="1">
    <citation type="submission" date="2023-03" db="EMBL/GenBank/DDBJ databases">
        <title>Chitinimonas shenzhenensis gen. nov., sp. nov., a novel member of family Burkholderiaceae isolated from activated sludge collected in Shen Zhen, China.</title>
        <authorList>
            <person name="Wang X."/>
        </authorList>
    </citation>
    <scope>NUCLEOTIDE SEQUENCE</scope>
    <source>
        <strain evidence="2">DQS-5</strain>
    </source>
</reference>
<dbReference type="RefSeq" id="WP_284102231.1">
    <property type="nucleotide sequence ID" value="NZ_JARRAF010000027.1"/>
</dbReference>
<feature type="domain" description="HTH cro/C1-type" evidence="1">
    <location>
        <begin position="28"/>
        <end position="92"/>
    </location>
</feature>
<evidence type="ECO:0000313" key="3">
    <source>
        <dbReference type="Proteomes" id="UP001172778"/>
    </source>
</evidence>
<protein>
    <submittedName>
        <fullName evidence="2">Helix-turn-helix transcriptional regulator</fullName>
    </submittedName>
</protein>
<keyword evidence="3" id="KW-1185">Reference proteome</keyword>
<name>A0ABT7E0R5_9NEIS</name>
<dbReference type="InterPro" id="IPR001387">
    <property type="entry name" value="Cro/C1-type_HTH"/>
</dbReference>
<proteinExistence type="predicted"/>
<accession>A0ABT7E0R5</accession>
<evidence type="ECO:0000313" key="2">
    <source>
        <dbReference type="EMBL" id="MDK2125916.1"/>
    </source>
</evidence>
<sequence length="99" mass="11062">MSKPSNSTQAEQAPLAAFKYGPRRLALNVRVLMAERGYKSVTTLYRDLAAMGCEISYAQFTRIVDNRAEKLNTDVLDALLNLFNCSISELFIEQKAPTT</sequence>
<evidence type="ECO:0000259" key="1">
    <source>
        <dbReference type="Pfam" id="PF13443"/>
    </source>
</evidence>